<comment type="caution">
    <text evidence="1">The sequence shown here is derived from an EMBL/GenBank/DDBJ whole genome shotgun (WGS) entry which is preliminary data.</text>
</comment>
<sequence length="108" mass="11855">MPMVPLSTAWIKKCTILKQAKYATIFADFIYYIYKLHYGTGTVAAVAEAASAAIAVLNKSLLLFVVGVVVGVMVDDDDGSEGSKEKVVVVLLEKFILSEKKINRSKRR</sequence>
<reference evidence="1" key="1">
    <citation type="journal article" date="2019" name="bioRxiv">
        <title>The Genome of the Zebra Mussel, Dreissena polymorpha: A Resource for Invasive Species Research.</title>
        <authorList>
            <person name="McCartney M.A."/>
            <person name="Auch B."/>
            <person name="Kono T."/>
            <person name="Mallez S."/>
            <person name="Zhang Y."/>
            <person name="Obille A."/>
            <person name="Becker A."/>
            <person name="Abrahante J.E."/>
            <person name="Garbe J."/>
            <person name="Badalamenti J.P."/>
            <person name="Herman A."/>
            <person name="Mangelson H."/>
            <person name="Liachko I."/>
            <person name="Sullivan S."/>
            <person name="Sone E.D."/>
            <person name="Koren S."/>
            <person name="Silverstein K.A.T."/>
            <person name="Beckman K.B."/>
            <person name="Gohl D.M."/>
        </authorList>
    </citation>
    <scope>NUCLEOTIDE SEQUENCE</scope>
    <source>
        <strain evidence="1">Duluth1</strain>
        <tissue evidence="1">Whole animal</tissue>
    </source>
</reference>
<evidence type="ECO:0000313" key="1">
    <source>
        <dbReference type="EMBL" id="KAH3727210.1"/>
    </source>
</evidence>
<name>A0A9D4HQF9_DREPO</name>
<protein>
    <submittedName>
        <fullName evidence="1">Uncharacterized protein</fullName>
    </submittedName>
</protein>
<organism evidence="1 2">
    <name type="scientific">Dreissena polymorpha</name>
    <name type="common">Zebra mussel</name>
    <name type="synonym">Mytilus polymorpha</name>
    <dbReference type="NCBI Taxonomy" id="45954"/>
    <lineage>
        <taxon>Eukaryota</taxon>
        <taxon>Metazoa</taxon>
        <taxon>Spiralia</taxon>
        <taxon>Lophotrochozoa</taxon>
        <taxon>Mollusca</taxon>
        <taxon>Bivalvia</taxon>
        <taxon>Autobranchia</taxon>
        <taxon>Heteroconchia</taxon>
        <taxon>Euheterodonta</taxon>
        <taxon>Imparidentia</taxon>
        <taxon>Neoheterodontei</taxon>
        <taxon>Myida</taxon>
        <taxon>Dreissenoidea</taxon>
        <taxon>Dreissenidae</taxon>
        <taxon>Dreissena</taxon>
    </lineage>
</organism>
<gene>
    <name evidence="1" type="ORF">DPMN_053139</name>
</gene>
<proteinExistence type="predicted"/>
<reference evidence="1" key="2">
    <citation type="submission" date="2020-11" db="EMBL/GenBank/DDBJ databases">
        <authorList>
            <person name="McCartney M.A."/>
            <person name="Auch B."/>
            <person name="Kono T."/>
            <person name="Mallez S."/>
            <person name="Becker A."/>
            <person name="Gohl D.M."/>
            <person name="Silverstein K.A.T."/>
            <person name="Koren S."/>
            <person name="Bechman K.B."/>
            <person name="Herman A."/>
            <person name="Abrahante J.E."/>
            <person name="Garbe J."/>
        </authorList>
    </citation>
    <scope>NUCLEOTIDE SEQUENCE</scope>
    <source>
        <strain evidence="1">Duluth1</strain>
        <tissue evidence="1">Whole animal</tissue>
    </source>
</reference>
<evidence type="ECO:0000313" key="2">
    <source>
        <dbReference type="Proteomes" id="UP000828390"/>
    </source>
</evidence>
<accession>A0A9D4HQF9</accession>
<dbReference type="AlphaFoldDB" id="A0A9D4HQF9"/>
<keyword evidence="2" id="KW-1185">Reference proteome</keyword>
<dbReference type="Proteomes" id="UP000828390">
    <property type="component" value="Unassembled WGS sequence"/>
</dbReference>
<dbReference type="EMBL" id="JAIWYP010000012">
    <property type="protein sequence ID" value="KAH3727210.1"/>
    <property type="molecule type" value="Genomic_DNA"/>
</dbReference>